<reference evidence="1" key="1">
    <citation type="journal article" date="2021" name="Proc. Natl. Acad. Sci. U.S.A.">
        <title>A Catalog of Tens of Thousands of Viruses from Human Metagenomes Reveals Hidden Associations with Chronic Diseases.</title>
        <authorList>
            <person name="Tisza M.J."/>
            <person name="Buck C.B."/>
        </authorList>
    </citation>
    <scope>NUCLEOTIDE SEQUENCE</scope>
    <source>
        <strain evidence="1">CtpeS3</strain>
    </source>
</reference>
<accession>A0A8S5R9I9</accession>
<sequence length="56" mass="6222">MCEFCKNGKRDIILNDDGSIICLTANTVIAIDRDTGKKHKNQIAINFCPICGRKLV</sequence>
<proteinExistence type="predicted"/>
<dbReference type="EMBL" id="BK015845">
    <property type="protein sequence ID" value="DAE27737.1"/>
    <property type="molecule type" value="Genomic_DNA"/>
</dbReference>
<organism evidence="1">
    <name type="scientific">virus sp. ctpeS3</name>
    <dbReference type="NCBI Taxonomy" id="2826815"/>
    <lineage>
        <taxon>Viruses</taxon>
    </lineage>
</organism>
<name>A0A8S5R9I9_9VIRU</name>
<protein>
    <submittedName>
        <fullName evidence="1">Rad50 zinc hook motif</fullName>
    </submittedName>
</protein>
<evidence type="ECO:0000313" key="1">
    <source>
        <dbReference type="EMBL" id="DAE27737.1"/>
    </source>
</evidence>